<evidence type="ECO:0000256" key="1">
    <source>
        <dbReference type="ARBA" id="ARBA00022670"/>
    </source>
</evidence>
<proteinExistence type="predicted"/>
<comment type="caution">
    <text evidence="5">The sequence shown here is derived from an EMBL/GenBank/DDBJ whole genome shotgun (WGS) entry which is preliminary data.</text>
</comment>
<keyword evidence="5" id="KW-0031">Aminopeptidase</keyword>
<organism evidence="5 6">
    <name type="scientific">Nocardioides luteus</name>
    <dbReference type="NCBI Taxonomy" id="1844"/>
    <lineage>
        <taxon>Bacteria</taxon>
        <taxon>Bacillati</taxon>
        <taxon>Actinomycetota</taxon>
        <taxon>Actinomycetes</taxon>
        <taxon>Propionibacteriales</taxon>
        <taxon>Nocardioidaceae</taxon>
        <taxon>Nocardioides</taxon>
    </lineage>
</organism>
<dbReference type="PANTHER" id="PTHR11010">
    <property type="entry name" value="PROTEASE S28 PRO-X CARBOXYPEPTIDASE-RELATED"/>
    <property type="match status" value="1"/>
</dbReference>
<keyword evidence="1" id="KW-0645">Protease</keyword>
<keyword evidence="3" id="KW-0378">Hydrolase</keyword>
<reference evidence="5" key="1">
    <citation type="journal article" date="2014" name="Int. J. Syst. Evol. Microbiol.">
        <title>Complete genome of a new Firmicutes species belonging to the dominant human colonic microbiota ('Ruminococcus bicirculans') reveals two chromosomes and a selective capacity to utilize plant glucans.</title>
        <authorList>
            <consortium name="NISC Comparative Sequencing Program"/>
            <person name="Wegmann U."/>
            <person name="Louis P."/>
            <person name="Goesmann A."/>
            <person name="Henrissat B."/>
            <person name="Duncan S.H."/>
            <person name="Flint H.J."/>
        </authorList>
    </citation>
    <scope>NUCLEOTIDE SEQUENCE</scope>
    <source>
        <strain evidence="5">VKM Ac-1246</strain>
    </source>
</reference>
<evidence type="ECO:0000313" key="5">
    <source>
        <dbReference type="EMBL" id="GLJ69690.1"/>
    </source>
</evidence>
<evidence type="ECO:0000256" key="4">
    <source>
        <dbReference type="SAM" id="SignalP"/>
    </source>
</evidence>
<evidence type="ECO:0000313" key="6">
    <source>
        <dbReference type="Proteomes" id="UP001142292"/>
    </source>
</evidence>
<accession>A0ABQ5T1E6</accession>
<dbReference type="Proteomes" id="UP001142292">
    <property type="component" value="Unassembled WGS sequence"/>
</dbReference>
<keyword evidence="6" id="KW-1185">Reference proteome</keyword>
<name>A0ABQ5T1E6_9ACTN</name>
<dbReference type="GO" id="GO:0004177">
    <property type="term" value="F:aminopeptidase activity"/>
    <property type="evidence" value="ECO:0007669"/>
    <property type="project" value="UniProtKB-KW"/>
</dbReference>
<evidence type="ECO:0000256" key="2">
    <source>
        <dbReference type="ARBA" id="ARBA00022729"/>
    </source>
</evidence>
<dbReference type="Pfam" id="PF05576">
    <property type="entry name" value="Peptidase_S37"/>
    <property type="match status" value="1"/>
</dbReference>
<sequence length="472" mass="52886">MRALIGRLLVAMGLMSLVLVTPATPATAAEEDILDRLLAIEGVSLIQEKPVDGYRYFVLSFTQPVDHRDPGGETFQQRITVLHKDTARPTVFHTGGYNVSTNPSRSEPTRIVDGNQVSMEYRFFTPSRPEPADWDDLDIWQAASDQHAIFEALKPIYSANWLATGGSKGGMTATYFERFYPRDMDGIVAYVAPNDVVNREDSAYDEFFATVGTQDCRDRLNGVQREALVRREALKAIYSDLAAADGYTFETMGSLDSAYEMVVLDYVWAFWQYAGTDECMNIPADAATATDQQIWGSIDYYSGFSFYTDQGLSPYTPYYYQAGTELGAPTIGFPHIEKKLIRYGYQPPRSFVPRDIEMKFDPSAMRDVDSWVRKHANQMLFVYGEVDPWGAERFRPGPKAKDSYVFTAPGMNHGANVAGLVEDERELATARILEWAGVASAAVAKNPEKAKPLAGYDADLDKRDLRRERALR</sequence>
<feature type="chain" id="PRO_5045512585" evidence="4">
    <location>
        <begin position="29"/>
        <end position="472"/>
    </location>
</feature>
<dbReference type="EMBL" id="BSEL01000007">
    <property type="protein sequence ID" value="GLJ69690.1"/>
    <property type="molecule type" value="Genomic_DNA"/>
</dbReference>
<evidence type="ECO:0000256" key="3">
    <source>
        <dbReference type="ARBA" id="ARBA00022801"/>
    </source>
</evidence>
<gene>
    <name evidence="5" type="ORF">GCM10017579_37260</name>
</gene>
<dbReference type="InterPro" id="IPR029058">
    <property type="entry name" value="AB_hydrolase_fold"/>
</dbReference>
<dbReference type="Gene3D" id="3.40.50.1820">
    <property type="entry name" value="alpha/beta hydrolase"/>
    <property type="match status" value="1"/>
</dbReference>
<dbReference type="RefSeq" id="WP_189116803.1">
    <property type="nucleotide sequence ID" value="NZ_BMRK01000001.1"/>
</dbReference>
<protein>
    <submittedName>
        <fullName evidence="5">Tripeptidyl aminopeptidase</fullName>
    </submittedName>
</protein>
<reference evidence="5" key="2">
    <citation type="submission" date="2023-01" db="EMBL/GenBank/DDBJ databases">
        <authorList>
            <person name="Sun Q."/>
            <person name="Evtushenko L."/>
        </authorList>
    </citation>
    <scope>NUCLEOTIDE SEQUENCE</scope>
    <source>
        <strain evidence="5">VKM Ac-1246</strain>
    </source>
</reference>
<keyword evidence="2 4" id="KW-0732">Signal</keyword>
<feature type="signal peptide" evidence="4">
    <location>
        <begin position="1"/>
        <end position="28"/>
    </location>
</feature>
<dbReference type="SUPFAM" id="SSF53474">
    <property type="entry name" value="alpha/beta-Hydrolases"/>
    <property type="match status" value="1"/>
</dbReference>
<dbReference type="InterPro" id="IPR008761">
    <property type="entry name" value="Peptidase_S37"/>
</dbReference>
<dbReference type="PANTHER" id="PTHR11010:SF38">
    <property type="entry name" value="LYSOSOMAL PRO-X CARBOXYPEPTIDASE"/>
    <property type="match status" value="1"/>
</dbReference>